<dbReference type="STRING" id="394193.SAMN04489732_111218"/>
<accession>A0A1H8Y6P9</accession>
<keyword evidence="3" id="KW-1185">Reference proteome</keyword>
<sequence>MPVLEPAQLTSLGYEPLAEDDPDYYDDSPGTAHASDGAVEVTVDAFGSLHRLWLAPSVANADPSALIVQTSSAAMTAAARSGPAGPAADEDDWSTFDRPDR</sequence>
<feature type="region of interest" description="Disordered" evidence="1">
    <location>
        <begin position="1"/>
        <end position="34"/>
    </location>
</feature>
<feature type="compositionally biased region" description="Acidic residues" evidence="1">
    <location>
        <begin position="17"/>
        <end position="26"/>
    </location>
</feature>
<evidence type="ECO:0000256" key="1">
    <source>
        <dbReference type="SAM" id="MobiDB-lite"/>
    </source>
</evidence>
<dbReference type="RefSeq" id="WP_091620395.1">
    <property type="nucleotide sequence ID" value="NZ_FOEF01000011.1"/>
</dbReference>
<dbReference type="EMBL" id="FOEF01000011">
    <property type="protein sequence ID" value="SEP47815.1"/>
    <property type="molecule type" value="Genomic_DNA"/>
</dbReference>
<feature type="region of interest" description="Disordered" evidence="1">
    <location>
        <begin position="73"/>
        <end position="101"/>
    </location>
</feature>
<dbReference type="AlphaFoldDB" id="A0A1H8Y6P9"/>
<evidence type="ECO:0000313" key="2">
    <source>
        <dbReference type="EMBL" id="SEP47815.1"/>
    </source>
</evidence>
<reference evidence="2 3" key="1">
    <citation type="submission" date="2016-10" db="EMBL/GenBank/DDBJ databases">
        <authorList>
            <person name="de Groot N.N."/>
        </authorList>
    </citation>
    <scope>NUCLEOTIDE SEQUENCE [LARGE SCALE GENOMIC DNA]</scope>
    <source>
        <strain evidence="2 3">DSM 44993</strain>
    </source>
</reference>
<feature type="compositionally biased region" description="Low complexity" evidence="1">
    <location>
        <begin position="73"/>
        <end position="87"/>
    </location>
</feature>
<name>A0A1H8Y6P9_9PSEU</name>
<evidence type="ECO:0000313" key="3">
    <source>
        <dbReference type="Proteomes" id="UP000198582"/>
    </source>
</evidence>
<proteinExistence type="predicted"/>
<gene>
    <name evidence="2" type="ORF">SAMN04489732_111218</name>
</gene>
<protein>
    <submittedName>
        <fullName evidence="2">Uncharacterized protein</fullName>
    </submittedName>
</protein>
<organism evidence="2 3">
    <name type="scientific">Amycolatopsis saalfeldensis</name>
    <dbReference type="NCBI Taxonomy" id="394193"/>
    <lineage>
        <taxon>Bacteria</taxon>
        <taxon>Bacillati</taxon>
        <taxon>Actinomycetota</taxon>
        <taxon>Actinomycetes</taxon>
        <taxon>Pseudonocardiales</taxon>
        <taxon>Pseudonocardiaceae</taxon>
        <taxon>Amycolatopsis</taxon>
    </lineage>
</organism>
<dbReference type="Proteomes" id="UP000198582">
    <property type="component" value="Unassembled WGS sequence"/>
</dbReference>